<dbReference type="InterPro" id="IPR025398">
    <property type="entry name" value="DUF4371"/>
</dbReference>
<dbReference type="Proteomes" id="UP001160148">
    <property type="component" value="Unassembled WGS sequence"/>
</dbReference>
<evidence type="ECO:0000313" key="3">
    <source>
        <dbReference type="Proteomes" id="UP001160148"/>
    </source>
</evidence>
<reference evidence="2 3" key="1">
    <citation type="submission" date="2023-01" db="EMBL/GenBank/DDBJ databases">
        <authorList>
            <person name="Whitehead M."/>
        </authorList>
    </citation>
    <scope>NUCLEOTIDE SEQUENCE [LARGE SCALE GENOMIC DNA]</scope>
</reference>
<dbReference type="PANTHER" id="PTHR45749:SF23">
    <property type="entry name" value="ZINC FINGER MYM-TYPE PROTEIN 1-LIKE"/>
    <property type="match status" value="1"/>
</dbReference>
<sequence length="234" mass="26466">MTKTVLENIVQETITSKYFSIIIDSTPDISKVDQLTVAIRYILPDGSPVERFLGFLPSVGHKAKDMELAILHFFSDLGIDRKNCRGQSYDNAQNMSGIYNGLQSRKKSSSTAEFVPCSAHSLNLVGTFVAEETSVSNRVFMTTQSFYIFFSGSTSRWKILENKLYSIPNSTLLKNVCPTRWSSRYFVCKSIKNGYKKIVVALQNISEDVSQRPAVRHKALALFKKIKNLEFTFM</sequence>
<comment type="caution">
    <text evidence="2">The sequence shown here is derived from an EMBL/GenBank/DDBJ whole genome shotgun (WGS) entry which is preliminary data.</text>
</comment>
<proteinExistence type="predicted"/>
<dbReference type="EMBL" id="CARXXK010000001">
    <property type="protein sequence ID" value="CAI6349556.1"/>
    <property type="molecule type" value="Genomic_DNA"/>
</dbReference>
<keyword evidence="3" id="KW-1185">Reference proteome</keyword>
<accession>A0AAV0W1I5</accession>
<protein>
    <recommendedName>
        <fullName evidence="1">DUF4371 domain-containing protein</fullName>
    </recommendedName>
</protein>
<dbReference type="InterPro" id="IPR012337">
    <property type="entry name" value="RNaseH-like_sf"/>
</dbReference>
<dbReference type="Pfam" id="PF14291">
    <property type="entry name" value="DUF4371"/>
    <property type="match status" value="1"/>
</dbReference>
<name>A0AAV0W1I5_9HEMI</name>
<evidence type="ECO:0000259" key="1">
    <source>
        <dbReference type="Pfam" id="PF14291"/>
    </source>
</evidence>
<feature type="domain" description="DUF4371" evidence="1">
    <location>
        <begin position="3"/>
        <end position="101"/>
    </location>
</feature>
<dbReference type="PANTHER" id="PTHR45749">
    <property type="match status" value="1"/>
</dbReference>
<dbReference type="AlphaFoldDB" id="A0AAV0W1I5"/>
<evidence type="ECO:0000313" key="2">
    <source>
        <dbReference type="EMBL" id="CAI6349556.1"/>
    </source>
</evidence>
<dbReference type="SUPFAM" id="SSF53098">
    <property type="entry name" value="Ribonuclease H-like"/>
    <property type="match status" value="1"/>
</dbReference>
<organism evidence="2 3">
    <name type="scientific">Macrosiphum euphorbiae</name>
    <name type="common">potato aphid</name>
    <dbReference type="NCBI Taxonomy" id="13131"/>
    <lineage>
        <taxon>Eukaryota</taxon>
        <taxon>Metazoa</taxon>
        <taxon>Ecdysozoa</taxon>
        <taxon>Arthropoda</taxon>
        <taxon>Hexapoda</taxon>
        <taxon>Insecta</taxon>
        <taxon>Pterygota</taxon>
        <taxon>Neoptera</taxon>
        <taxon>Paraneoptera</taxon>
        <taxon>Hemiptera</taxon>
        <taxon>Sternorrhyncha</taxon>
        <taxon>Aphidomorpha</taxon>
        <taxon>Aphidoidea</taxon>
        <taxon>Aphididae</taxon>
        <taxon>Macrosiphini</taxon>
        <taxon>Macrosiphum</taxon>
    </lineage>
</organism>
<gene>
    <name evidence="2" type="ORF">MEUPH1_LOCUS6101</name>
</gene>